<proteinExistence type="predicted"/>
<evidence type="ECO:0000313" key="3">
    <source>
        <dbReference type="Proteomes" id="UP000324091"/>
    </source>
</evidence>
<evidence type="ECO:0000259" key="1">
    <source>
        <dbReference type="Pfam" id="PF10545"/>
    </source>
</evidence>
<keyword evidence="3" id="KW-1185">Reference proteome</keyword>
<sequence length="73" mass="8455">MDEEKLITEVKNHSMIYDNSHRFYKDNYKKEKAWKDIAEAMGVDGLRDATTPIPLLSALSITAHYSWGERQVP</sequence>
<evidence type="ECO:0000313" key="2">
    <source>
        <dbReference type="EMBL" id="TWW63670.1"/>
    </source>
</evidence>
<dbReference type="EMBL" id="RHFK02000016">
    <property type="protein sequence ID" value="TWW63670.1"/>
    <property type="molecule type" value="Genomic_DNA"/>
</dbReference>
<gene>
    <name evidence="2" type="ORF">D4764_03G0006780</name>
</gene>
<accession>A0A5C6NCP6</accession>
<dbReference type="AlphaFoldDB" id="A0A5C6NCP6"/>
<name>A0A5C6NCP6_9TELE</name>
<comment type="caution">
    <text evidence="2">The sequence shown here is derived from an EMBL/GenBank/DDBJ whole genome shotgun (WGS) entry which is preliminary data.</text>
</comment>
<dbReference type="Pfam" id="PF10545">
    <property type="entry name" value="MADF_DNA_bdg"/>
    <property type="match status" value="1"/>
</dbReference>
<dbReference type="InterPro" id="IPR006578">
    <property type="entry name" value="MADF-dom"/>
</dbReference>
<feature type="domain" description="MADF" evidence="1">
    <location>
        <begin position="6"/>
        <end position="43"/>
    </location>
</feature>
<protein>
    <recommendedName>
        <fullName evidence="1">MADF domain-containing protein</fullName>
    </recommendedName>
</protein>
<organism evidence="2 3">
    <name type="scientific">Takifugu flavidus</name>
    <name type="common">sansaifugu</name>
    <dbReference type="NCBI Taxonomy" id="433684"/>
    <lineage>
        <taxon>Eukaryota</taxon>
        <taxon>Metazoa</taxon>
        <taxon>Chordata</taxon>
        <taxon>Craniata</taxon>
        <taxon>Vertebrata</taxon>
        <taxon>Euteleostomi</taxon>
        <taxon>Actinopterygii</taxon>
        <taxon>Neopterygii</taxon>
        <taxon>Teleostei</taxon>
        <taxon>Neoteleostei</taxon>
        <taxon>Acanthomorphata</taxon>
        <taxon>Eupercaria</taxon>
        <taxon>Tetraodontiformes</taxon>
        <taxon>Tetradontoidea</taxon>
        <taxon>Tetraodontidae</taxon>
        <taxon>Takifugu</taxon>
    </lineage>
</organism>
<reference evidence="2 3" key="1">
    <citation type="submission" date="2019-04" db="EMBL/GenBank/DDBJ databases">
        <title>Chromosome genome assembly for Takifugu flavidus.</title>
        <authorList>
            <person name="Xiao S."/>
        </authorList>
    </citation>
    <scope>NUCLEOTIDE SEQUENCE [LARGE SCALE GENOMIC DNA]</scope>
    <source>
        <strain evidence="2">HTHZ2018</strain>
        <tissue evidence="2">Muscle</tissue>
    </source>
</reference>
<dbReference type="Proteomes" id="UP000324091">
    <property type="component" value="Chromosome 3"/>
</dbReference>